<organism evidence="7 8">
    <name type="scientific">Ensete ventricosum</name>
    <name type="common">Abyssinian banana</name>
    <name type="synonym">Musa ensete</name>
    <dbReference type="NCBI Taxonomy" id="4639"/>
    <lineage>
        <taxon>Eukaryota</taxon>
        <taxon>Viridiplantae</taxon>
        <taxon>Streptophyta</taxon>
        <taxon>Embryophyta</taxon>
        <taxon>Tracheophyta</taxon>
        <taxon>Spermatophyta</taxon>
        <taxon>Magnoliopsida</taxon>
        <taxon>Liliopsida</taxon>
        <taxon>Zingiberales</taxon>
        <taxon>Musaceae</taxon>
        <taxon>Ensete</taxon>
    </lineage>
</organism>
<feature type="compositionally biased region" description="Low complexity" evidence="5">
    <location>
        <begin position="73"/>
        <end position="85"/>
    </location>
</feature>
<dbReference type="GO" id="GO:0003677">
    <property type="term" value="F:DNA binding"/>
    <property type="evidence" value="ECO:0007669"/>
    <property type="project" value="UniProtKB-KW"/>
</dbReference>
<comment type="caution">
    <text evidence="7">The sequence shown here is derived from an EMBL/GenBank/DDBJ whole genome shotgun (WGS) entry which is preliminary data.</text>
</comment>
<accession>A0A426Z2A7</accession>
<dbReference type="Gene3D" id="2.170.150.80">
    <property type="entry name" value="NAC domain"/>
    <property type="match status" value="1"/>
</dbReference>
<evidence type="ECO:0000259" key="6">
    <source>
        <dbReference type="PROSITE" id="PS51005"/>
    </source>
</evidence>
<keyword evidence="4" id="KW-0539">Nucleus</keyword>
<dbReference type="SUPFAM" id="SSF101941">
    <property type="entry name" value="NAC domain"/>
    <property type="match status" value="1"/>
</dbReference>
<evidence type="ECO:0000256" key="1">
    <source>
        <dbReference type="ARBA" id="ARBA00023015"/>
    </source>
</evidence>
<dbReference type="GO" id="GO:0006355">
    <property type="term" value="P:regulation of DNA-templated transcription"/>
    <property type="evidence" value="ECO:0007669"/>
    <property type="project" value="InterPro"/>
</dbReference>
<evidence type="ECO:0000313" key="8">
    <source>
        <dbReference type="Proteomes" id="UP000287651"/>
    </source>
</evidence>
<dbReference type="PANTHER" id="PTHR31719:SF134">
    <property type="entry name" value="NAC DOMAIN-CONTAINING PROTEIN 104"/>
    <property type="match status" value="1"/>
</dbReference>
<keyword evidence="1" id="KW-0805">Transcription regulation</keyword>
<dbReference type="EMBL" id="AMZH03008845">
    <property type="protein sequence ID" value="RRT58098.1"/>
    <property type="molecule type" value="Genomic_DNA"/>
</dbReference>
<feature type="region of interest" description="Disordered" evidence="5">
    <location>
        <begin position="46"/>
        <end position="86"/>
    </location>
</feature>
<gene>
    <name evidence="7" type="ORF">B296_00008499</name>
</gene>
<reference evidence="7 8" key="1">
    <citation type="journal article" date="2014" name="Agronomy (Basel)">
        <title>A Draft Genome Sequence for Ensete ventricosum, the Drought-Tolerant Tree Against Hunger.</title>
        <authorList>
            <person name="Harrison J."/>
            <person name="Moore K.A."/>
            <person name="Paszkiewicz K."/>
            <person name="Jones T."/>
            <person name="Grant M."/>
            <person name="Ambacheew D."/>
            <person name="Muzemil S."/>
            <person name="Studholme D.J."/>
        </authorList>
    </citation>
    <scope>NUCLEOTIDE SEQUENCE [LARGE SCALE GENOMIC DNA]</scope>
</reference>
<protein>
    <recommendedName>
        <fullName evidence="6">NAC domain-containing protein</fullName>
    </recommendedName>
</protein>
<evidence type="ECO:0000256" key="5">
    <source>
        <dbReference type="SAM" id="MobiDB-lite"/>
    </source>
</evidence>
<dbReference type="AlphaFoldDB" id="A0A426Z2A7"/>
<evidence type="ECO:0000313" key="7">
    <source>
        <dbReference type="EMBL" id="RRT58098.1"/>
    </source>
</evidence>
<evidence type="ECO:0000256" key="4">
    <source>
        <dbReference type="ARBA" id="ARBA00023242"/>
    </source>
</evidence>
<dbReference type="GO" id="GO:0048731">
    <property type="term" value="P:system development"/>
    <property type="evidence" value="ECO:0007669"/>
    <property type="project" value="TreeGrafter"/>
</dbReference>
<dbReference type="Proteomes" id="UP000287651">
    <property type="component" value="Unassembled WGS sequence"/>
</dbReference>
<evidence type="ECO:0000256" key="2">
    <source>
        <dbReference type="ARBA" id="ARBA00023125"/>
    </source>
</evidence>
<dbReference type="InterPro" id="IPR036093">
    <property type="entry name" value="NAC_dom_sf"/>
</dbReference>
<evidence type="ECO:0000256" key="3">
    <source>
        <dbReference type="ARBA" id="ARBA00023163"/>
    </source>
</evidence>
<sequence>MSTLHLSISSTINVCGASTPLHDQSSPLTLLFCSTRAWEKEAAYHLGSSSSPPTKSSSSTSSIAKPRCCRAVPTSSPPSISTTSIRGTSAVSNPARILTSFISCCCMHVYLVYCVFEGKALQGGNRHWYFFTRTTQRRATANGYWQTVGTDHETIASSCVDVGVKKTLGYYLGEAPEGVKTNWLMHEYHLLDDGVLHSTGDGSRRKKVSDSAQAIQEPRLVHSTATITVQESNRWVVCRVYESTGGGSQSSFHDDDGGSELSCLDEVFLSLDDIDEISLPN</sequence>
<dbReference type="PROSITE" id="PS51005">
    <property type="entry name" value="NAC"/>
    <property type="match status" value="1"/>
</dbReference>
<dbReference type="PANTHER" id="PTHR31719">
    <property type="entry name" value="NAC TRANSCRIPTION FACTOR 56"/>
    <property type="match status" value="1"/>
</dbReference>
<keyword evidence="2" id="KW-0238">DNA-binding</keyword>
<feature type="compositionally biased region" description="Low complexity" evidence="5">
    <location>
        <begin position="48"/>
        <end position="62"/>
    </location>
</feature>
<feature type="domain" description="NAC" evidence="6">
    <location>
        <begin position="65"/>
        <end position="243"/>
    </location>
</feature>
<name>A0A426Z2A7_ENSVE</name>
<dbReference type="InterPro" id="IPR003441">
    <property type="entry name" value="NAC-dom"/>
</dbReference>
<dbReference type="Pfam" id="PF02365">
    <property type="entry name" value="NAM"/>
    <property type="match status" value="1"/>
</dbReference>
<keyword evidence="3" id="KW-0804">Transcription</keyword>
<proteinExistence type="predicted"/>